<dbReference type="Gene3D" id="3.30.160.140">
    <property type="entry name" value="Shew3726-like"/>
    <property type="match status" value="1"/>
</dbReference>
<reference evidence="1 2" key="1">
    <citation type="journal article" date="2014" name="Genome Biol. Evol.">
        <title>Genome degeneration and adaptation in a nascent stage of symbiosis.</title>
        <authorList>
            <person name="Oakeson K.F."/>
            <person name="Gil R."/>
            <person name="Clayton A.L."/>
            <person name="Dunn D.M."/>
            <person name="von Niederhausern A.C."/>
            <person name="Hamil C."/>
            <person name="Aoyagi A."/>
            <person name="Duval B."/>
            <person name="Baca A."/>
            <person name="Silva F.J."/>
            <person name="Vallier A."/>
            <person name="Jackson D.G."/>
            <person name="Latorre A."/>
            <person name="Weiss R.B."/>
            <person name="Heddi A."/>
            <person name="Moya A."/>
            <person name="Dale C."/>
        </authorList>
    </citation>
    <scope>NUCLEOTIDE SEQUENCE [LARGE SCALE GENOMIC DNA]</scope>
    <source>
        <strain evidence="1 2">HS1</strain>
    </source>
</reference>
<dbReference type="InterPro" id="IPR009962">
    <property type="entry name" value="DUF1488"/>
</dbReference>
<evidence type="ECO:0008006" key="3">
    <source>
        <dbReference type="Google" id="ProtNLM"/>
    </source>
</evidence>
<proteinExistence type="predicted"/>
<accession>W0HTV5</accession>
<keyword evidence="2" id="KW-1185">Reference proteome</keyword>
<dbReference type="EMBL" id="CP006569">
    <property type="protein sequence ID" value="AHF75573.1"/>
    <property type="molecule type" value="Genomic_DNA"/>
</dbReference>
<evidence type="ECO:0000313" key="2">
    <source>
        <dbReference type="Proteomes" id="UP000019028"/>
    </source>
</evidence>
<dbReference type="HOGENOM" id="CLU_190004_1_0_6"/>
<dbReference type="RefSeq" id="WP_025420708.1">
    <property type="nucleotide sequence ID" value="NZ_CP006569.1"/>
</dbReference>
<dbReference type="Pfam" id="PF07369">
    <property type="entry name" value="DUF1488"/>
    <property type="match status" value="1"/>
</dbReference>
<dbReference type="AlphaFoldDB" id="W0HTV5"/>
<name>W0HTV5_9GAMM</name>
<sequence length="85" mass="9533">MNQAIHFPDLEQWDAERQSVCFPALVGGMRAECQVSAGWLYSRFSSAAAESHPLALFRQHRLDVEDAMESLIAQGMDIDGRYCLS</sequence>
<dbReference type="SUPFAM" id="SSF160272">
    <property type="entry name" value="Shew3726-like"/>
    <property type="match status" value="1"/>
</dbReference>
<dbReference type="KEGG" id="sod:Sant_0468"/>
<organism evidence="1 2">
    <name type="scientific">Sodalis praecaptivus</name>
    <dbReference type="NCBI Taxonomy" id="1239307"/>
    <lineage>
        <taxon>Bacteria</taxon>
        <taxon>Pseudomonadati</taxon>
        <taxon>Pseudomonadota</taxon>
        <taxon>Gammaproteobacteria</taxon>
        <taxon>Enterobacterales</taxon>
        <taxon>Bruguierivoracaceae</taxon>
        <taxon>Sodalis</taxon>
    </lineage>
</organism>
<dbReference type="PATRIC" id="fig|1239307.3.peg.498"/>
<evidence type="ECO:0000313" key="1">
    <source>
        <dbReference type="EMBL" id="AHF75573.1"/>
    </source>
</evidence>
<dbReference type="Proteomes" id="UP000019028">
    <property type="component" value="Chromosome"/>
</dbReference>
<gene>
    <name evidence="1" type="ORF">Sant_0468</name>
</gene>
<dbReference type="InterPro" id="IPR036692">
    <property type="entry name" value="Shew3726-like_sf"/>
</dbReference>
<protein>
    <recommendedName>
        <fullName evidence="3">DUF1488 domain-containing protein</fullName>
    </recommendedName>
</protein>
<dbReference type="OrthoDB" id="6465020at2"/>